<name>A0AAW7YWC5_9STAP</name>
<proteinExistence type="predicted"/>
<sequence>ASLQASLANIAGDGTNDMFINGQDVGDLSDATVGATLEDKLNAINTNISGVTVTAFTEMTASTQGDGVIQGTNAVTFTLGNA</sequence>
<organism evidence="1 2">
    <name type="scientific">Staphylococcus pasteuri_A</name>
    <dbReference type="NCBI Taxonomy" id="3062664"/>
    <lineage>
        <taxon>Bacteria</taxon>
        <taxon>Bacillati</taxon>
        <taxon>Bacillota</taxon>
        <taxon>Bacilli</taxon>
        <taxon>Bacillales</taxon>
        <taxon>Staphylococcaceae</taxon>
        <taxon>Staphylococcus</taxon>
    </lineage>
</organism>
<protein>
    <recommendedName>
        <fullName evidence="3">Flagellin</fullName>
    </recommendedName>
</protein>
<accession>A0AAW7YWC5</accession>
<feature type="non-terminal residue" evidence="1">
    <location>
        <position position="82"/>
    </location>
</feature>
<dbReference type="AlphaFoldDB" id="A0AAW7YWC5"/>
<reference evidence="1" key="1">
    <citation type="submission" date="2023-07" db="EMBL/GenBank/DDBJ databases">
        <title>Genome content predicts the carbon catabolic preferences of heterotrophic bacteria.</title>
        <authorList>
            <person name="Gralka M."/>
        </authorList>
    </citation>
    <scope>NUCLEOTIDE SEQUENCE</scope>
    <source>
        <strain evidence="1">E2R20</strain>
    </source>
</reference>
<gene>
    <name evidence="1" type="ORF">Q4528_15240</name>
</gene>
<feature type="non-terminal residue" evidence="1">
    <location>
        <position position="1"/>
    </location>
</feature>
<dbReference type="EMBL" id="JAUOQO010000728">
    <property type="protein sequence ID" value="MDO6575469.1"/>
    <property type="molecule type" value="Genomic_DNA"/>
</dbReference>
<keyword evidence="2" id="KW-1185">Reference proteome</keyword>
<comment type="caution">
    <text evidence="1">The sequence shown here is derived from an EMBL/GenBank/DDBJ whole genome shotgun (WGS) entry which is preliminary data.</text>
</comment>
<evidence type="ECO:0000313" key="2">
    <source>
        <dbReference type="Proteomes" id="UP001170310"/>
    </source>
</evidence>
<evidence type="ECO:0000313" key="1">
    <source>
        <dbReference type="EMBL" id="MDO6575469.1"/>
    </source>
</evidence>
<evidence type="ECO:0008006" key="3">
    <source>
        <dbReference type="Google" id="ProtNLM"/>
    </source>
</evidence>
<dbReference type="RefSeq" id="WP_303522553.1">
    <property type="nucleotide sequence ID" value="NZ_JAUOQO010000728.1"/>
</dbReference>
<dbReference type="Proteomes" id="UP001170310">
    <property type="component" value="Unassembled WGS sequence"/>
</dbReference>